<evidence type="ECO:0000313" key="2">
    <source>
        <dbReference type="EMBL" id="OAN52167.1"/>
    </source>
</evidence>
<dbReference type="Proteomes" id="UP000078428">
    <property type="component" value="Unassembled WGS sequence"/>
</dbReference>
<evidence type="ECO:0000313" key="3">
    <source>
        <dbReference type="Proteomes" id="UP000078428"/>
    </source>
</evidence>
<protein>
    <recommendedName>
        <fullName evidence="1">DUF58 domain-containing protein</fullName>
    </recommendedName>
</protein>
<keyword evidence="3" id="KW-1185">Reference proteome</keyword>
<dbReference type="EMBL" id="LWQT01000044">
    <property type="protein sequence ID" value="OAN52167.1"/>
    <property type="molecule type" value="Genomic_DNA"/>
</dbReference>
<comment type="caution">
    <text evidence="2">The sequence shown here is derived from an EMBL/GenBank/DDBJ whole genome shotgun (WGS) entry which is preliminary data.</text>
</comment>
<dbReference type="PANTHER" id="PTHR33608:SF6">
    <property type="entry name" value="BLL2464 PROTEIN"/>
    <property type="match status" value="1"/>
</dbReference>
<dbReference type="Pfam" id="PF01882">
    <property type="entry name" value="DUF58"/>
    <property type="match status" value="1"/>
</dbReference>
<feature type="domain" description="DUF58" evidence="1">
    <location>
        <begin position="50"/>
        <end position="241"/>
    </location>
</feature>
<gene>
    <name evidence="2" type="ORF">A6A04_00200</name>
</gene>
<reference evidence="2 3" key="1">
    <citation type="submission" date="2016-04" db="EMBL/GenBank/DDBJ databases">
        <title>Draft genome sequence of freshwater magnetotactic bacteria Magnetospirillum marisnigri SP-1 and Magnetospirillum moscoviense BB-1.</title>
        <authorList>
            <person name="Koziaeva V."/>
            <person name="Dziuba M.V."/>
            <person name="Ivanov T.M."/>
            <person name="Kuznetsov B."/>
            <person name="Grouzdev D.S."/>
        </authorList>
    </citation>
    <scope>NUCLEOTIDE SEQUENCE [LARGE SCALE GENOMIC DNA]</scope>
    <source>
        <strain evidence="2 3">SP-1</strain>
    </source>
</reference>
<evidence type="ECO:0000259" key="1">
    <source>
        <dbReference type="Pfam" id="PF01882"/>
    </source>
</evidence>
<proteinExistence type="predicted"/>
<dbReference type="RefSeq" id="WP_068490939.1">
    <property type="nucleotide sequence ID" value="NZ_LWQT01000044.1"/>
</dbReference>
<accession>A0A178MTM7</accession>
<dbReference type="STRING" id="1285242.A6A04_00200"/>
<dbReference type="InterPro" id="IPR002881">
    <property type="entry name" value="DUF58"/>
</dbReference>
<dbReference type="AlphaFoldDB" id="A0A178MTM7"/>
<sequence length="279" mass="30056">MTHSARFQAQALAARLPPLLVAARRIAATVALGVHGRRRAGPGEIFWQFRRAGPGDAPAVIDWRQSARGDHLFVRQREWAAAQTVWLWRDGSASMDWRSAAALPTKAERAELLVLALAALLLRGGERVAPLAGAGSPLGGVTALERLAEALAGDHPPALLPRKGPVVLMGDFLAPLAETEGLVRRIGGRGHLLQVLDPAEESLPYDGRVRFEGMEGEGAVLVGRVEGVRADYVRRMAEHRRGLASCARLAGWSFATHRTDQPPQQALLALYRQLAEAGP</sequence>
<dbReference type="PANTHER" id="PTHR33608">
    <property type="entry name" value="BLL2464 PROTEIN"/>
    <property type="match status" value="1"/>
</dbReference>
<dbReference type="OrthoDB" id="9794556at2"/>
<organism evidence="2 3">
    <name type="scientific">Paramagnetospirillum marisnigri</name>
    <dbReference type="NCBI Taxonomy" id="1285242"/>
    <lineage>
        <taxon>Bacteria</taxon>
        <taxon>Pseudomonadati</taxon>
        <taxon>Pseudomonadota</taxon>
        <taxon>Alphaproteobacteria</taxon>
        <taxon>Rhodospirillales</taxon>
        <taxon>Magnetospirillaceae</taxon>
        <taxon>Paramagnetospirillum</taxon>
    </lineage>
</organism>
<name>A0A178MTM7_9PROT</name>